<evidence type="ECO:0000313" key="2">
    <source>
        <dbReference type="EMBL" id="GFN94487.1"/>
    </source>
</evidence>
<accession>A0AAV3ZI51</accession>
<dbReference type="Proteomes" id="UP000735302">
    <property type="component" value="Unassembled WGS sequence"/>
</dbReference>
<dbReference type="AlphaFoldDB" id="A0AAV3ZI51"/>
<dbReference type="EMBL" id="BLXT01002457">
    <property type="protein sequence ID" value="GFN94487.1"/>
    <property type="molecule type" value="Genomic_DNA"/>
</dbReference>
<protein>
    <submittedName>
        <fullName evidence="2">Uncharacterized protein</fullName>
    </submittedName>
</protein>
<feature type="compositionally biased region" description="Polar residues" evidence="1">
    <location>
        <begin position="62"/>
        <end position="84"/>
    </location>
</feature>
<name>A0AAV3ZI51_9GAST</name>
<organism evidence="2 3">
    <name type="scientific">Plakobranchus ocellatus</name>
    <dbReference type="NCBI Taxonomy" id="259542"/>
    <lineage>
        <taxon>Eukaryota</taxon>
        <taxon>Metazoa</taxon>
        <taxon>Spiralia</taxon>
        <taxon>Lophotrochozoa</taxon>
        <taxon>Mollusca</taxon>
        <taxon>Gastropoda</taxon>
        <taxon>Heterobranchia</taxon>
        <taxon>Euthyneura</taxon>
        <taxon>Panpulmonata</taxon>
        <taxon>Sacoglossa</taxon>
        <taxon>Placobranchoidea</taxon>
        <taxon>Plakobranchidae</taxon>
        <taxon>Plakobranchus</taxon>
    </lineage>
</organism>
<evidence type="ECO:0000256" key="1">
    <source>
        <dbReference type="SAM" id="MobiDB-lite"/>
    </source>
</evidence>
<evidence type="ECO:0000313" key="3">
    <source>
        <dbReference type="Proteomes" id="UP000735302"/>
    </source>
</evidence>
<proteinExistence type="predicted"/>
<feature type="compositionally biased region" description="Polar residues" evidence="1">
    <location>
        <begin position="44"/>
        <end position="54"/>
    </location>
</feature>
<sequence length="84" mass="9788">MQALRQKCARSRHRSIPVSHRDFMQRKIDKTRVPTRTIDKTPVPTRTSNGQNLCPNKDEKWAQNSSPIRKTLPNSSRKSNFLFP</sequence>
<keyword evidence="3" id="KW-1185">Reference proteome</keyword>
<comment type="caution">
    <text evidence="2">The sequence shown here is derived from an EMBL/GenBank/DDBJ whole genome shotgun (WGS) entry which is preliminary data.</text>
</comment>
<gene>
    <name evidence="2" type="ORF">PoB_002099300</name>
</gene>
<reference evidence="2 3" key="1">
    <citation type="journal article" date="2021" name="Elife">
        <title>Chloroplast acquisition without the gene transfer in kleptoplastic sea slugs, Plakobranchus ocellatus.</title>
        <authorList>
            <person name="Maeda T."/>
            <person name="Takahashi S."/>
            <person name="Yoshida T."/>
            <person name="Shimamura S."/>
            <person name="Takaki Y."/>
            <person name="Nagai Y."/>
            <person name="Toyoda A."/>
            <person name="Suzuki Y."/>
            <person name="Arimoto A."/>
            <person name="Ishii H."/>
            <person name="Satoh N."/>
            <person name="Nishiyama T."/>
            <person name="Hasebe M."/>
            <person name="Maruyama T."/>
            <person name="Minagawa J."/>
            <person name="Obokata J."/>
            <person name="Shigenobu S."/>
        </authorList>
    </citation>
    <scope>NUCLEOTIDE SEQUENCE [LARGE SCALE GENOMIC DNA]</scope>
</reference>
<feature type="region of interest" description="Disordered" evidence="1">
    <location>
        <begin position="34"/>
        <end position="84"/>
    </location>
</feature>